<reference evidence="3" key="1">
    <citation type="journal article" date="2019" name="Int. J. Syst. Evol. Microbiol.">
        <title>The Global Catalogue of Microorganisms (GCM) 10K type strain sequencing project: providing services to taxonomists for standard genome sequencing and annotation.</title>
        <authorList>
            <consortium name="The Broad Institute Genomics Platform"/>
            <consortium name="The Broad Institute Genome Sequencing Center for Infectious Disease"/>
            <person name="Wu L."/>
            <person name="Ma J."/>
        </authorList>
    </citation>
    <scope>NUCLEOTIDE SEQUENCE [LARGE SCALE GENOMIC DNA]</scope>
    <source>
        <strain evidence="3">CGMCC 1.16855</strain>
    </source>
</reference>
<dbReference type="Pfam" id="PF13480">
    <property type="entry name" value="Acetyltransf_6"/>
    <property type="match status" value="1"/>
</dbReference>
<name>A0ABV7C1W0_9PROT</name>
<comment type="caution">
    <text evidence="2">The sequence shown here is derived from an EMBL/GenBank/DDBJ whole genome shotgun (WGS) entry which is preliminary data.</text>
</comment>
<dbReference type="EMBL" id="JBHRSB010000012">
    <property type="protein sequence ID" value="MFC3003548.1"/>
    <property type="molecule type" value="Genomic_DNA"/>
</dbReference>
<organism evidence="2 3">
    <name type="scientific">Falsiroseomonas tokyonensis</name>
    <dbReference type="NCBI Taxonomy" id="430521"/>
    <lineage>
        <taxon>Bacteria</taxon>
        <taxon>Pseudomonadati</taxon>
        <taxon>Pseudomonadota</taxon>
        <taxon>Alphaproteobacteria</taxon>
        <taxon>Acetobacterales</taxon>
        <taxon>Roseomonadaceae</taxon>
        <taxon>Falsiroseomonas</taxon>
    </lineage>
</organism>
<evidence type="ECO:0000259" key="1">
    <source>
        <dbReference type="Pfam" id="PF13480"/>
    </source>
</evidence>
<dbReference type="Proteomes" id="UP001595420">
    <property type="component" value="Unassembled WGS sequence"/>
</dbReference>
<evidence type="ECO:0000313" key="2">
    <source>
        <dbReference type="EMBL" id="MFC3003548.1"/>
    </source>
</evidence>
<dbReference type="GO" id="GO:0016746">
    <property type="term" value="F:acyltransferase activity"/>
    <property type="evidence" value="ECO:0007669"/>
    <property type="project" value="UniProtKB-KW"/>
</dbReference>
<proteinExistence type="predicted"/>
<dbReference type="InterPro" id="IPR038740">
    <property type="entry name" value="BioF2-like_GNAT_dom"/>
</dbReference>
<dbReference type="EC" id="2.3.1.-" evidence="2"/>
<keyword evidence="2" id="KW-0012">Acyltransferase</keyword>
<sequence>MNHMSGSAALELRREDLAPAVTVRRVRLASSSVRDWEDFAGRCGASHHCAMGHIRFWRIFCRVELFEVFRSGDSWCSKIGQCAVAIGPRSRRFLDSLQLLPGHQDCWTGAMAAVLRALGPGTYRYGSTWSLERSRDQDLRDLAGVSIDHVACLAVQAVDFARWASWDQYLSAVSNNARRNAKKAAQCHPDIVLTIHEGLDMLGKVQLLTRLRGAMCRRKKLRFNMPRQWMRAFLRALIWRRQAFIATVGVCGQTLAMFSGIHFGGNTYYLEGAAPADNEGASWYLMLAMLRQSHEQNPEGRFVMGVADPDANLSRSRDQCRVSEHPASVIAFRYGRG</sequence>
<gene>
    <name evidence="2" type="ORF">ACFOD3_26880</name>
</gene>
<feature type="domain" description="BioF2-like acetyltransferase" evidence="1">
    <location>
        <begin position="174"/>
        <end position="297"/>
    </location>
</feature>
<evidence type="ECO:0000313" key="3">
    <source>
        <dbReference type="Proteomes" id="UP001595420"/>
    </source>
</evidence>
<keyword evidence="2" id="KW-0808">Transferase</keyword>
<accession>A0ABV7C1W0</accession>
<protein>
    <submittedName>
        <fullName evidence="2">GNAT family N-acetyltransferase</fullName>
        <ecNumber evidence="2">2.3.1.-</ecNumber>
    </submittedName>
</protein>
<dbReference type="RefSeq" id="WP_216840004.1">
    <property type="nucleotide sequence ID" value="NZ_JAFNJS010000012.1"/>
</dbReference>
<keyword evidence="3" id="KW-1185">Reference proteome</keyword>